<dbReference type="EMBL" id="AP014568">
    <property type="protein sequence ID" value="BAO81269.1"/>
    <property type="molecule type" value="Genomic_DNA"/>
</dbReference>
<dbReference type="KEGG" id="cbaa:SRAA_1415"/>
<proteinExistence type="predicted"/>
<evidence type="ECO:0000256" key="1">
    <source>
        <dbReference type="SAM" id="Phobius"/>
    </source>
</evidence>
<keyword evidence="1" id="KW-0472">Membrane</keyword>
<keyword evidence="1" id="KW-1133">Transmembrane helix</keyword>
<dbReference type="AlphaFoldDB" id="A0A060NQT1"/>
<reference evidence="2 3" key="1">
    <citation type="journal article" date="2014" name="Nat. Commun.">
        <title>Physiological and genomic features of highly alkaliphilic hydrogen-utilizing Betaproteobacteria from a continental serpentinizing site.</title>
        <authorList>
            <person name="Suzuki S."/>
            <person name="Kuenen J.G."/>
            <person name="Schipper K."/>
            <person name="van der Velde S."/>
            <person name="Ishii S."/>
            <person name="Wu A."/>
            <person name="Sorokin D.Y."/>
            <person name="Tenney A."/>
            <person name="Meng X.Y."/>
            <person name="Morrill P.L."/>
            <person name="Kamagata Y."/>
            <person name="Muyzer G."/>
            <person name="Nealson K.H."/>
        </authorList>
    </citation>
    <scope>NUCLEOTIDE SEQUENCE [LARGE SCALE GENOMIC DNA]</scope>
    <source>
        <strain evidence="2 3">A1</strain>
    </source>
</reference>
<keyword evidence="1" id="KW-0812">Transmembrane</keyword>
<evidence type="ECO:0000313" key="2">
    <source>
        <dbReference type="EMBL" id="BAO81269.1"/>
    </source>
</evidence>
<accession>A0A060NQT1</accession>
<dbReference type="Proteomes" id="UP000067461">
    <property type="component" value="Chromosome"/>
</dbReference>
<gene>
    <name evidence="2" type="ORF">SRAA_1415</name>
</gene>
<sequence length="72" mass="7574">MINAIKILGFALIVAGGLGLLYGGFTYTQETHQAVLGPIELTVQDKQTVNIPIWASIGAIVAGGLLLLVRIK</sequence>
<keyword evidence="3" id="KW-1185">Reference proteome</keyword>
<protein>
    <submittedName>
        <fullName evidence="2">Membrane protein TerC, possibly involved in tellurium resistance</fullName>
    </submittedName>
</protein>
<evidence type="ECO:0000313" key="3">
    <source>
        <dbReference type="Proteomes" id="UP000067461"/>
    </source>
</evidence>
<organism evidence="2 3">
    <name type="scientific">Serpentinimonas raichei</name>
    <dbReference type="NCBI Taxonomy" id="1458425"/>
    <lineage>
        <taxon>Bacteria</taxon>
        <taxon>Pseudomonadati</taxon>
        <taxon>Pseudomonadota</taxon>
        <taxon>Betaproteobacteria</taxon>
        <taxon>Burkholderiales</taxon>
        <taxon>Comamonadaceae</taxon>
        <taxon>Serpentinimonas</taxon>
    </lineage>
</organism>
<dbReference type="HOGENOM" id="CLU_201154_0_0_4"/>
<feature type="transmembrane region" description="Helical" evidence="1">
    <location>
        <begin position="51"/>
        <end position="69"/>
    </location>
</feature>
<name>A0A060NQT1_9BURK</name>
<feature type="transmembrane region" description="Helical" evidence="1">
    <location>
        <begin position="7"/>
        <end position="25"/>
    </location>
</feature>
<dbReference type="STRING" id="1458425.SRAA_1415"/>